<accession>G9EUT1</accession>
<dbReference type="AlphaFoldDB" id="G9EUT1"/>
<organism evidence="1 2">
    <name type="scientific">Legionella drancourtii LLAP12</name>
    <dbReference type="NCBI Taxonomy" id="658187"/>
    <lineage>
        <taxon>Bacteria</taxon>
        <taxon>Pseudomonadati</taxon>
        <taxon>Pseudomonadota</taxon>
        <taxon>Gammaproteobacteria</taxon>
        <taxon>Legionellales</taxon>
        <taxon>Legionellaceae</taxon>
        <taxon>Legionella</taxon>
    </lineage>
</organism>
<dbReference type="InParanoid" id="G9EUT1"/>
<dbReference type="HOGENOM" id="CLU_3253448_0_0_6"/>
<dbReference type="Proteomes" id="UP000002770">
    <property type="component" value="Unassembled WGS sequence"/>
</dbReference>
<evidence type="ECO:0000313" key="1">
    <source>
        <dbReference type="EMBL" id="EHL29081.1"/>
    </source>
</evidence>
<evidence type="ECO:0000313" key="2">
    <source>
        <dbReference type="Proteomes" id="UP000002770"/>
    </source>
</evidence>
<gene>
    <name evidence="1" type="ORF">LDG_9081</name>
</gene>
<protein>
    <submittedName>
        <fullName evidence="1">Uncharacterized protein</fullName>
    </submittedName>
</protein>
<sequence>MIRNSVVNKIDVARVMVLPGMVTKRSILPQPFTGNQLTEEKY</sequence>
<dbReference type="STRING" id="658187.LDG_9081"/>
<proteinExistence type="predicted"/>
<dbReference type="EMBL" id="JH413850">
    <property type="protein sequence ID" value="EHL29081.1"/>
    <property type="molecule type" value="Genomic_DNA"/>
</dbReference>
<reference evidence="1 2" key="1">
    <citation type="journal article" date="2011" name="BMC Genomics">
        <title>Insight into cross-talk between intra-amoebal pathogens.</title>
        <authorList>
            <person name="Gimenez G."/>
            <person name="Bertelli C."/>
            <person name="Moliner C."/>
            <person name="Robert C."/>
            <person name="Raoult D."/>
            <person name="Fournier P.E."/>
            <person name="Greub G."/>
        </authorList>
    </citation>
    <scope>NUCLEOTIDE SEQUENCE [LARGE SCALE GENOMIC DNA]</scope>
    <source>
        <strain evidence="1 2">LLAP12</strain>
    </source>
</reference>
<keyword evidence="2" id="KW-1185">Reference proteome</keyword>
<name>G9EUT1_9GAMM</name>